<reference evidence="1 2" key="1">
    <citation type="journal article" date="2011" name="PLoS Pathog.">
        <title>Dynamic evolution of pathogenicity revealed by sequencing and comparative genomics of 19 Pseudomonas syringae isolates.</title>
        <authorList>
            <person name="Baltrus D.A."/>
            <person name="Nishimura M.T."/>
            <person name="Romanchuk A."/>
            <person name="Chang J.H."/>
            <person name="Mukhtar M.S."/>
            <person name="Cherkis K."/>
            <person name="Roach J."/>
            <person name="Grant S.R."/>
            <person name="Jones C.D."/>
            <person name="Dangl J.L."/>
        </authorList>
    </citation>
    <scope>NUCLEOTIDE SEQUENCE [LARGE SCALE GENOMIC DNA]</scope>
    <source>
        <strain evidence="1 2">M301315</strain>
    </source>
</reference>
<dbReference type="Proteomes" id="UP000006426">
    <property type="component" value="Plasmid pmppla107"/>
</dbReference>
<organism evidence="1 2">
    <name type="scientific">Pseudomonas amygdali pv. lachrymans str. M301315</name>
    <dbReference type="NCBI Taxonomy" id="629260"/>
    <lineage>
        <taxon>Bacteria</taxon>
        <taxon>Pseudomonadati</taxon>
        <taxon>Pseudomonadota</taxon>
        <taxon>Gammaproteobacteria</taxon>
        <taxon>Pseudomonadales</taxon>
        <taxon>Pseudomonadaceae</taxon>
        <taxon>Pseudomonas</taxon>
        <taxon>Pseudomonas amygdali</taxon>
    </lineage>
</organism>
<evidence type="ECO:0000313" key="1">
    <source>
        <dbReference type="EMBL" id="AXH59636.1"/>
    </source>
</evidence>
<accession>A0AAD0PVH4</accession>
<evidence type="ECO:0000313" key="2">
    <source>
        <dbReference type="Proteomes" id="UP000006426"/>
    </source>
</evidence>
<dbReference type="EMBL" id="CP031226">
    <property type="protein sequence ID" value="AXH59636.1"/>
    <property type="molecule type" value="Genomic_DNA"/>
</dbReference>
<gene>
    <name evidence="1" type="ORF">PLA107_030905</name>
</gene>
<sequence length="198" mass="21219">MMSSAFAEPEHNIVRIMAPIAQGSPWITSATEYGEWQNVGSPSGCTYSPLASEVEQGSGFVQTATGCTQHQSQIATQKQTNRHTGEVRVVSTQVAERDLQGYSFTQQMVGEKAPAYQCGTRNDSNYWNEYFSVTGVPLGMAAVFNGVQIINNFTPSGAPQYTTLTDPASGATLTRGGRTDIGQSNGITTGFYQICHGS</sequence>
<dbReference type="AlphaFoldDB" id="A0AAD0PVH4"/>
<proteinExistence type="predicted"/>
<name>A0AAD0PVH4_PSEAV</name>
<protein>
    <submittedName>
        <fullName evidence="1">Uncharacterized protein</fullName>
    </submittedName>
</protein>
<keyword evidence="1" id="KW-0614">Plasmid</keyword>
<geneLocation type="plasmid" evidence="2">
    <name>pmppla107</name>
</geneLocation>